<dbReference type="EMBL" id="KN833043">
    <property type="protein sequence ID" value="KIM75716.1"/>
    <property type="molecule type" value="Genomic_DNA"/>
</dbReference>
<organism evidence="1 2">
    <name type="scientific">Piloderma croceum (strain F 1598)</name>
    <dbReference type="NCBI Taxonomy" id="765440"/>
    <lineage>
        <taxon>Eukaryota</taxon>
        <taxon>Fungi</taxon>
        <taxon>Dikarya</taxon>
        <taxon>Basidiomycota</taxon>
        <taxon>Agaricomycotina</taxon>
        <taxon>Agaricomycetes</taxon>
        <taxon>Agaricomycetidae</taxon>
        <taxon>Atheliales</taxon>
        <taxon>Atheliaceae</taxon>
        <taxon>Piloderma</taxon>
    </lineage>
</organism>
<proteinExistence type="predicted"/>
<dbReference type="InParanoid" id="A0A0C3F7B1"/>
<name>A0A0C3F7B1_PILCF</name>
<accession>A0A0C3F7B1</accession>
<feature type="non-terminal residue" evidence="1">
    <location>
        <position position="201"/>
    </location>
</feature>
<sequence>MDWKIWDVVYKNIPYTVEQKDAVCAVAQQRACDSWCATIGSTAIAINISVFESDDDFSNEDCQAFAQDQLNTLAFLYGDIESEPYRFLLRGPMVLHTLAAHYCAIKGAVKVPSLGNEDLLNNQAYGALAMSAAAVERALTLVAKGNITIEAIRESKTTRKKLVLEQCPDDVKGETNFSEKYWGQVTRDYGVSANELKDVSK</sequence>
<evidence type="ECO:0000313" key="2">
    <source>
        <dbReference type="Proteomes" id="UP000054166"/>
    </source>
</evidence>
<dbReference type="Proteomes" id="UP000054166">
    <property type="component" value="Unassembled WGS sequence"/>
</dbReference>
<dbReference type="AlphaFoldDB" id="A0A0C3F7B1"/>
<protein>
    <submittedName>
        <fullName evidence="1">Uncharacterized protein</fullName>
    </submittedName>
</protein>
<evidence type="ECO:0000313" key="1">
    <source>
        <dbReference type="EMBL" id="KIM75716.1"/>
    </source>
</evidence>
<reference evidence="2" key="2">
    <citation type="submission" date="2015-01" db="EMBL/GenBank/DDBJ databases">
        <title>Evolutionary Origins and Diversification of the Mycorrhizal Mutualists.</title>
        <authorList>
            <consortium name="DOE Joint Genome Institute"/>
            <consortium name="Mycorrhizal Genomics Consortium"/>
            <person name="Kohler A."/>
            <person name="Kuo A."/>
            <person name="Nagy L.G."/>
            <person name="Floudas D."/>
            <person name="Copeland A."/>
            <person name="Barry K.W."/>
            <person name="Cichocki N."/>
            <person name="Veneault-Fourrey C."/>
            <person name="LaButti K."/>
            <person name="Lindquist E.A."/>
            <person name="Lipzen A."/>
            <person name="Lundell T."/>
            <person name="Morin E."/>
            <person name="Murat C."/>
            <person name="Riley R."/>
            <person name="Ohm R."/>
            <person name="Sun H."/>
            <person name="Tunlid A."/>
            <person name="Henrissat B."/>
            <person name="Grigoriev I.V."/>
            <person name="Hibbett D.S."/>
            <person name="Martin F."/>
        </authorList>
    </citation>
    <scope>NUCLEOTIDE SEQUENCE [LARGE SCALE GENOMIC DNA]</scope>
    <source>
        <strain evidence="2">F 1598</strain>
    </source>
</reference>
<dbReference type="HOGENOM" id="CLU_1363288_0_0_1"/>
<keyword evidence="2" id="KW-1185">Reference proteome</keyword>
<reference evidence="1 2" key="1">
    <citation type="submission" date="2014-04" db="EMBL/GenBank/DDBJ databases">
        <authorList>
            <consortium name="DOE Joint Genome Institute"/>
            <person name="Kuo A."/>
            <person name="Tarkka M."/>
            <person name="Buscot F."/>
            <person name="Kohler A."/>
            <person name="Nagy L.G."/>
            <person name="Floudas D."/>
            <person name="Copeland A."/>
            <person name="Barry K.W."/>
            <person name="Cichocki N."/>
            <person name="Veneault-Fourrey C."/>
            <person name="LaButti K."/>
            <person name="Lindquist E.A."/>
            <person name="Lipzen A."/>
            <person name="Lundell T."/>
            <person name="Morin E."/>
            <person name="Murat C."/>
            <person name="Sun H."/>
            <person name="Tunlid A."/>
            <person name="Henrissat B."/>
            <person name="Grigoriev I.V."/>
            <person name="Hibbett D.S."/>
            <person name="Martin F."/>
            <person name="Nordberg H.P."/>
            <person name="Cantor M.N."/>
            <person name="Hua S.X."/>
        </authorList>
    </citation>
    <scope>NUCLEOTIDE SEQUENCE [LARGE SCALE GENOMIC DNA]</scope>
    <source>
        <strain evidence="1 2">F 1598</strain>
    </source>
</reference>
<gene>
    <name evidence="1" type="ORF">PILCRDRAFT_13362</name>
</gene>
<dbReference type="OrthoDB" id="3181351at2759"/>